<proteinExistence type="predicted"/>
<evidence type="ECO:0000256" key="5">
    <source>
        <dbReference type="SAM" id="MobiDB-lite"/>
    </source>
</evidence>
<evidence type="ECO:0000259" key="6">
    <source>
        <dbReference type="PROSITE" id="PS50977"/>
    </source>
</evidence>
<dbReference type="InterPro" id="IPR050109">
    <property type="entry name" value="HTH-type_TetR-like_transc_reg"/>
</dbReference>
<dbReference type="InterPro" id="IPR036271">
    <property type="entry name" value="Tet_transcr_reg_TetR-rel_C_sf"/>
</dbReference>
<feature type="compositionally biased region" description="Polar residues" evidence="5">
    <location>
        <begin position="232"/>
        <end position="247"/>
    </location>
</feature>
<evidence type="ECO:0000256" key="3">
    <source>
        <dbReference type="ARBA" id="ARBA00023163"/>
    </source>
</evidence>
<dbReference type="Gene3D" id="1.10.10.60">
    <property type="entry name" value="Homeodomain-like"/>
    <property type="match status" value="1"/>
</dbReference>
<feature type="DNA-binding region" description="H-T-H motif" evidence="4">
    <location>
        <begin position="55"/>
        <end position="74"/>
    </location>
</feature>
<name>A0ABX6ST78_9ACTN</name>
<evidence type="ECO:0000256" key="2">
    <source>
        <dbReference type="ARBA" id="ARBA00023125"/>
    </source>
</evidence>
<dbReference type="SUPFAM" id="SSF48498">
    <property type="entry name" value="Tetracyclin repressor-like, C-terminal domain"/>
    <property type="match status" value="1"/>
</dbReference>
<evidence type="ECO:0000256" key="1">
    <source>
        <dbReference type="ARBA" id="ARBA00023015"/>
    </source>
</evidence>
<dbReference type="Gene3D" id="1.10.357.10">
    <property type="entry name" value="Tetracycline Repressor, domain 2"/>
    <property type="match status" value="1"/>
</dbReference>
<feature type="region of interest" description="Disordered" evidence="5">
    <location>
        <begin position="222"/>
        <end position="247"/>
    </location>
</feature>
<dbReference type="InterPro" id="IPR001647">
    <property type="entry name" value="HTH_TetR"/>
</dbReference>
<sequence length="247" mass="27154">MREAEAEDVVPELPALVDASRVRETPTTARGVRTRAALVATAREVFERDGFINSRLVDITAGANCSIGTFYTYFDSKEEIFTAVMQAAAEDMLHPGLPRVDDDLSNVAAILEASNRAYVGAYKRNARLNLLLEQVATIDPEFRKLRLERGRAFAERNARWIKRLQDAGYANPALDSYMTARALSPILGRMAYHMFALEEPGMSEEAIVATATRVWLDALGVPLDGSKRSGPDSAQSKPTKRATSSTD</sequence>
<dbReference type="PRINTS" id="PR00455">
    <property type="entry name" value="HTHTETR"/>
</dbReference>
<keyword evidence="3" id="KW-0804">Transcription</keyword>
<dbReference type="SUPFAM" id="SSF46689">
    <property type="entry name" value="Homeodomain-like"/>
    <property type="match status" value="1"/>
</dbReference>
<protein>
    <submittedName>
        <fullName evidence="7">TetR/AcrR family transcriptional regulator</fullName>
    </submittedName>
</protein>
<accession>A0ABX6ST78</accession>
<dbReference type="PANTHER" id="PTHR30055">
    <property type="entry name" value="HTH-TYPE TRANSCRIPTIONAL REGULATOR RUTR"/>
    <property type="match status" value="1"/>
</dbReference>
<keyword evidence="1" id="KW-0805">Transcription regulation</keyword>
<gene>
    <name evidence="7" type="ORF">H9L21_14485</name>
</gene>
<organism evidence="7 8">
    <name type="scientific">Aeromicrobium senzhongii</name>
    <dbReference type="NCBI Taxonomy" id="2663859"/>
    <lineage>
        <taxon>Bacteria</taxon>
        <taxon>Bacillati</taxon>
        <taxon>Actinomycetota</taxon>
        <taxon>Actinomycetes</taxon>
        <taxon>Propionibacteriales</taxon>
        <taxon>Nocardioidaceae</taxon>
        <taxon>Aeromicrobium</taxon>
    </lineage>
</organism>
<dbReference type="RefSeq" id="WP_154597420.1">
    <property type="nucleotide sequence ID" value="NZ_CP060587.1"/>
</dbReference>
<dbReference type="EMBL" id="CP060587">
    <property type="protein sequence ID" value="QNL94266.1"/>
    <property type="molecule type" value="Genomic_DNA"/>
</dbReference>
<keyword evidence="2 4" id="KW-0238">DNA-binding</keyword>
<dbReference type="Proteomes" id="UP000515871">
    <property type="component" value="Chromosome"/>
</dbReference>
<evidence type="ECO:0000256" key="4">
    <source>
        <dbReference type="PROSITE-ProRule" id="PRU00335"/>
    </source>
</evidence>
<dbReference type="PANTHER" id="PTHR30055:SF234">
    <property type="entry name" value="HTH-TYPE TRANSCRIPTIONAL REGULATOR BETI"/>
    <property type="match status" value="1"/>
</dbReference>
<evidence type="ECO:0000313" key="7">
    <source>
        <dbReference type="EMBL" id="QNL94266.1"/>
    </source>
</evidence>
<keyword evidence="8" id="KW-1185">Reference proteome</keyword>
<dbReference type="PROSITE" id="PS50977">
    <property type="entry name" value="HTH_TETR_2"/>
    <property type="match status" value="1"/>
</dbReference>
<dbReference type="Pfam" id="PF00440">
    <property type="entry name" value="TetR_N"/>
    <property type="match status" value="1"/>
</dbReference>
<feature type="domain" description="HTH tetR-type" evidence="6">
    <location>
        <begin position="32"/>
        <end position="92"/>
    </location>
</feature>
<evidence type="ECO:0000313" key="8">
    <source>
        <dbReference type="Proteomes" id="UP000515871"/>
    </source>
</evidence>
<dbReference type="InterPro" id="IPR009057">
    <property type="entry name" value="Homeodomain-like_sf"/>
</dbReference>
<reference evidence="7 8" key="1">
    <citation type="submission" date="2020-08" db="EMBL/GenBank/DDBJ databases">
        <title>Novel species in genus Aeromicrobium.</title>
        <authorList>
            <person name="Zhang G."/>
        </authorList>
    </citation>
    <scope>NUCLEOTIDE SEQUENCE [LARGE SCALE GENOMIC DNA]</scope>
    <source>
        <strain evidence="8">zg-629</strain>
    </source>
</reference>